<dbReference type="AlphaFoldDB" id="A0AAV1I5L1"/>
<dbReference type="Proteomes" id="UP001314263">
    <property type="component" value="Unassembled WGS sequence"/>
</dbReference>
<comment type="caution">
    <text evidence="3">The sequence shown here is derived from an EMBL/GenBank/DDBJ whole genome shotgun (WGS) entry which is preliminary data.</text>
</comment>
<feature type="signal peptide" evidence="2">
    <location>
        <begin position="1"/>
        <end position="18"/>
    </location>
</feature>
<evidence type="ECO:0000313" key="4">
    <source>
        <dbReference type="Proteomes" id="UP001314263"/>
    </source>
</evidence>
<proteinExistence type="predicted"/>
<accession>A0AAV1I5L1</accession>
<dbReference type="EMBL" id="CAUYUE010000006">
    <property type="protein sequence ID" value="CAK0781919.1"/>
    <property type="molecule type" value="Genomic_DNA"/>
</dbReference>
<evidence type="ECO:0000256" key="2">
    <source>
        <dbReference type="SAM" id="SignalP"/>
    </source>
</evidence>
<gene>
    <name evidence="3" type="ORF">CVIRNUC_005506</name>
</gene>
<keyword evidence="2" id="KW-0732">Signal</keyword>
<keyword evidence="4" id="KW-1185">Reference proteome</keyword>
<feature type="chain" id="PRO_5043314822" evidence="2">
    <location>
        <begin position="19"/>
        <end position="274"/>
    </location>
</feature>
<evidence type="ECO:0000256" key="1">
    <source>
        <dbReference type="SAM" id="MobiDB-lite"/>
    </source>
</evidence>
<feature type="region of interest" description="Disordered" evidence="1">
    <location>
        <begin position="248"/>
        <end position="274"/>
    </location>
</feature>
<name>A0AAV1I5L1_9CHLO</name>
<protein>
    <submittedName>
        <fullName evidence="3">Uncharacterized protein</fullName>
    </submittedName>
</protein>
<sequence length="274" mass="30019">MEVWSCVVLLLLVSGCVASADDDIAVHHDGRRLLVTGNKRTSLNTQKTCMAEDVCVSKTCGKAYDHTSKNLPFTIDYNKIRNGDSTTFSFKVCAKSCAEGSVHCDPLAAWSLRLDTELIANSAFVDSVQPSGRLMGECEEDGIGYKWEAKALGALDGHQPSEGDKCQDFDFVVKHDPHMSGHYWLTDICQQQIELVTSKNGPSSTFSSSNIMLHSDKYSEVGACMVHFKLKSGAYGFTMLEDKEFYDSDARPSDSIPNMASSADEPVDESPSTR</sequence>
<evidence type="ECO:0000313" key="3">
    <source>
        <dbReference type="EMBL" id="CAK0781919.1"/>
    </source>
</evidence>
<reference evidence="3 4" key="1">
    <citation type="submission" date="2023-10" db="EMBL/GenBank/DDBJ databases">
        <authorList>
            <person name="Maclean D."/>
            <person name="Macfadyen A."/>
        </authorList>
    </citation>
    <scope>NUCLEOTIDE SEQUENCE [LARGE SCALE GENOMIC DNA]</scope>
</reference>
<organism evidence="3 4">
    <name type="scientific">Coccomyxa viridis</name>
    <dbReference type="NCBI Taxonomy" id="1274662"/>
    <lineage>
        <taxon>Eukaryota</taxon>
        <taxon>Viridiplantae</taxon>
        <taxon>Chlorophyta</taxon>
        <taxon>core chlorophytes</taxon>
        <taxon>Trebouxiophyceae</taxon>
        <taxon>Trebouxiophyceae incertae sedis</taxon>
        <taxon>Coccomyxaceae</taxon>
        <taxon>Coccomyxa</taxon>
    </lineage>
</organism>